<keyword evidence="2" id="KW-0479">Metal-binding</keyword>
<keyword evidence="1" id="KW-0539">Nucleus</keyword>
<feature type="compositionally biased region" description="Basic and acidic residues" evidence="3">
    <location>
        <begin position="280"/>
        <end position="300"/>
    </location>
</feature>
<dbReference type="PROSITE" id="PS50089">
    <property type="entry name" value="ZF_RING_2"/>
    <property type="match status" value="1"/>
</dbReference>
<dbReference type="AlphaFoldDB" id="A0AAW0BCV8"/>
<dbReference type="EMBL" id="JAYKXP010000139">
    <property type="protein sequence ID" value="KAK7023441.1"/>
    <property type="molecule type" value="Genomic_DNA"/>
</dbReference>
<proteinExistence type="predicted"/>
<dbReference type="InterPro" id="IPR001841">
    <property type="entry name" value="Znf_RING"/>
</dbReference>
<dbReference type="SMART" id="SM00298">
    <property type="entry name" value="CHROMO"/>
    <property type="match status" value="1"/>
</dbReference>
<keyword evidence="2" id="KW-0863">Zinc-finger</keyword>
<dbReference type="SUPFAM" id="SSF54160">
    <property type="entry name" value="Chromo domain-like"/>
    <property type="match status" value="1"/>
</dbReference>
<dbReference type="InterPro" id="IPR000953">
    <property type="entry name" value="Chromo/chromo_shadow_dom"/>
</dbReference>
<keyword evidence="7" id="KW-1185">Reference proteome</keyword>
<dbReference type="Gene3D" id="2.40.50.40">
    <property type="match status" value="1"/>
</dbReference>
<name>A0AAW0BCV8_9AGAR</name>
<evidence type="ECO:0000256" key="2">
    <source>
        <dbReference type="PROSITE-ProRule" id="PRU00175"/>
    </source>
</evidence>
<feature type="region of interest" description="Disordered" evidence="3">
    <location>
        <begin position="264"/>
        <end position="309"/>
    </location>
</feature>
<evidence type="ECO:0000256" key="3">
    <source>
        <dbReference type="SAM" id="MobiDB-lite"/>
    </source>
</evidence>
<dbReference type="PROSITE" id="PS00598">
    <property type="entry name" value="CHROMO_1"/>
    <property type="match status" value="1"/>
</dbReference>
<dbReference type="GO" id="GO:0005634">
    <property type="term" value="C:nucleus"/>
    <property type="evidence" value="ECO:0007669"/>
    <property type="project" value="UniProtKB-SubCell"/>
</dbReference>
<dbReference type="GO" id="GO:0008270">
    <property type="term" value="F:zinc ion binding"/>
    <property type="evidence" value="ECO:0007669"/>
    <property type="project" value="UniProtKB-KW"/>
</dbReference>
<evidence type="ECO:0000256" key="1">
    <source>
        <dbReference type="ARBA" id="ARBA00023242"/>
    </source>
</evidence>
<organism evidence="6 7">
    <name type="scientific">Paramarasmius palmivorus</name>
    <dbReference type="NCBI Taxonomy" id="297713"/>
    <lineage>
        <taxon>Eukaryota</taxon>
        <taxon>Fungi</taxon>
        <taxon>Dikarya</taxon>
        <taxon>Basidiomycota</taxon>
        <taxon>Agaricomycotina</taxon>
        <taxon>Agaricomycetes</taxon>
        <taxon>Agaricomycetidae</taxon>
        <taxon>Agaricales</taxon>
        <taxon>Marasmiineae</taxon>
        <taxon>Marasmiaceae</taxon>
        <taxon>Paramarasmius</taxon>
    </lineage>
</organism>
<reference evidence="6 7" key="1">
    <citation type="submission" date="2024-01" db="EMBL/GenBank/DDBJ databases">
        <title>A draft genome for a cacao thread blight-causing isolate of Paramarasmius palmivorus.</title>
        <authorList>
            <person name="Baruah I.K."/>
            <person name="Bukari Y."/>
            <person name="Amoako-Attah I."/>
            <person name="Meinhardt L.W."/>
            <person name="Bailey B.A."/>
            <person name="Cohen S.P."/>
        </authorList>
    </citation>
    <scope>NUCLEOTIDE SEQUENCE [LARGE SCALE GENOMIC DNA]</scope>
    <source>
        <strain evidence="6 7">GH-12</strain>
    </source>
</reference>
<comment type="caution">
    <text evidence="6">The sequence shown here is derived from an EMBL/GenBank/DDBJ whole genome shotgun (WGS) entry which is preliminary data.</text>
</comment>
<evidence type="ECO:0000259" key="4">
    <source>
        <dbReference type="PROSITE" id="PS50013"/>
    </source>
</evidence>
<accession>A0AAW0BCV8</accession>
<dbReference type="InterPro" id="IPR023779">
    <property type="entry name" value="Chromodomain_CS"/>
</dbReference>
<feature type="compositionally biased region" description="Basic residues" evidence="3">
    <location>
        <begin position="270"/>
        <end position="279"/>
    </location>
</feature>
<feature type="domain" description="Chromo" evidence="4">
    <location>
        <begin position="11"/>
        <end position="57"/>
    </location>
</feature>
<dbReference type="InterPro" id="IPR013083">
    <property type="entry name" value="Znf_RING/FYVE/PHD"/>
</dbReference>
<dbReference type="SUPFAM" id="SSF57850">
    <property type="entry name" value="RING/U-box"/>
    <property type="match status" value="1"/>
</dbReference>
<dbReference type="GO" id="GO:0006338">
    <property type="term" value="P:chromatin remodeling"/>
    <property type="evidence" value="ECO:0007669"/>
    <property type="project" value="UniProtKB-ARBA"/>
</dbReference>
<sequence length="309" mass="35481">MSPPGTNSLQETIERVEWSGRKWLYFIKWYGWEPQDNTWEPLTSLHYCERVCKEFWKDVGGPGPRKGREKGFTLTSKSCLERIRAQHEENGNNTQPQVPASLQTLQDESTEANPVATSFKSHSDSVIQVPDASLLFNPPEALGLHDLCADDHYQTVFLSLGAKKINVREILYKKAKNDSKEDPSWRRAGCSICYDGEDLDDSGRLLACRCRSHIYCKVCVEKWIAKSRVRADGLISCPQCRCIVYTVSSAWVFLSPDEEKHRTQYQESRKAKKRVKNKQNKREAEARKRAKLTEEAQERKKALRANRGL</sequence>
<dbReference type="Gene3D" id="3.30.40.10">
    <property type="entry name" value="Zinc/RING finger domain, C3HC4 (zinc finger)"/>
    <property type="match status" value="1"/>
</dbReference>
<dbReference type="Proteomes" id="UP001383192">
    <property type="component" value="Unassembled WGS sequence"/>
</dbReference>
<dbReference type="InterPro" id="IPR016197">
    <property type="entry name" value="Chromo-like_dom_sf"/>
</dbReference>
<dbReference type="PROSITE" id="PS50013">
    <property type="entry name" value="CHROMO_2"/>
    <property type="match status" value="1"/>
</dbReference>
<dbReference type="Pfam" id="PF13639">
    <property type="entry name" value="zf-RING_2"/>
    <property type="match status" value="1"/>
</dbReference>
<protein>
    <submittedName>
        <fullName evidence="6">Uncharacterized protein</fullName>
    </submittedName>
</protein>
<evidence type="ECO:0000313" key="6">
    <source>
        <dbReference type="EMBL" id="KAK7023441.1"/>
    </source>
</evidence>
<keyword evidence="2" id="KW-0862">Zinc</keyword>
<evidence type="ECO:0000313" key="7">
    <source>
        <dbReference type="Proteomes" id="UP001383192"/>
    </source>
</evidence>
<gene>
    <name evidence="6" type="ORF">VNI00_016747</name>
</gene>
<feature type="domain" description="RING-type" evidence="5">
    <location>
        <begin position="190"/>
        <end position="241"/>
    </location>
</feature>
<evidence type="ECO:0000259" key="5">
    <source>
        <dbReference type="PROSITE" id="PS50089"/>
    </source>
</evidence>